<comment type="caution">
    <text evidence="2">The sequence shown here is derived from an EMBL/GenBank/DDBJ whole genome shotgun (WGS) entry which is preliminary data.</text>
</comment>
<evidence type="ECO:0000313" key="3">
    <source>
        <dbReference type="EMBL" id="CAF4085276.1"/>
    </source>
</evidence>
<evidence type="ECO:0000256" key="1">
    <source>
        <dbReference type="SAM" id="MobiDB-lite"/>
    </source>
</evidence>
<dbReference type="EMBL" id="CAJOBC010029932">
    <property type="protein sequence ID" value="CAF4085276.1"/>
    <property type="molecule type" value="Genomic_DNA"/>
</dbReference>
<sequence>MLQRHIQSKNALRKPRGNIQTLYTNQKVPGAKTAYGPRYYNPQQQQQRQQQTMMQRFRRLFTKRDARPSTGRGRRVVLPNIGTGGRIAAASQIKKRASVSRTEKAASASKIEKSASAVKIEKSADASKIEKSASAVKIEKSASASKTEKSASDNNDMVETN</sequence>
<proteinExistence type="predicted"/>
<evidence type="ECO:0000313" key="2">
    <source>
        <dbReference type="EMBL" id="CAF1285457.1"/>
    </source>
</evidence>
<feature type="compositionally biased region" description="Low complexity" evidence="1">
    <location>
        <begin position="105"/>
        <end position="118"/>
    </location>
</feature>
<feature type="region of interest" description="Disordered" evidence="1">
    <location>
        <begin position="89"/>
        <end position="161"/>
    </location>
</feature>
<gene>
    <name evidence="2" type="ORF">GPM918_LOCUS27766</name>
    <name evidence="3" type="ORF">SRO942_LOCUS28153</name>
</gene>
<dbReference type="Proteomes" id="UP000663829">
    <property type="component" value="Unassembled WGS sequence"/>
</dbReference>
<dbReference type="AlphaFoldDB" id="A0A815CKY9"/>
<dbReference type="EMBL" id="CAJNOQ010011801">
    <property type="protein sequence ID" value="CAF1285457.1"/>
    <property type="molecule type" value="Genomic_DNA"/>
</dbReference>
<evidence type="ECO:0000313" key="4">
    <source>
        <dbReference type="Proteomes" id="UP000663829"/>
    </source>
</evidence>
<feature type="compositionally biased region" description="Basic and acidic residues" evidence="1">
    <location>
        <begin position="119"/>
        <end position="131"/>
    </location>
</feature>
<keyword evidence="4" id="KW-1185">Reference proteome</keyword>
<organism evidence="2 4">
    <name type="scientific">Didymodactylos carnosus</name>
    <dbReference type="NCBI Taxonomy" id="1234261"/>
    <lineage>
        <taxon>Eukaryota</taxon>
        <taxon>Metazoa</taxon>
        <taxon>Spiralia</taxon>
        <taxon>Gnathifera</taxon>
        <taxon>Rotifera</taxon>
        <taxon>Eurotatoria</taxon>
        <taxon>Bdelloidea</taxon>
        <taxon>Philodinida</taxon>
        <taxon>Philodinidae</taxon>
        <taxon>Didymodactylos</taxon>
    </lineage>
</organism>
<name>A0A815CKY9_9BILA</name>
<accession>A0A815CKY9</accession>
<protein>
    <submittedName>
        <fullName evidence="2">Uncharacterized protein</fullName>
    </submittedName>
</protein>
<dbReference type="Proteomes" id="UP000681722">
    <property type="component" value="Unassembled WGS sequence"/>
</dbReference>
<reference evidence="2" key="1">
    <citation type="submission" date="2021-02" db="EMBL/GenBank/DDBJ databases">
        <authorList>
            <person name="Nowell W R."/>
        </authorList>
    </citation>
    <scope>NUCLEOTIDE SEQUENCE</scope>
</reference>